<evidence type="ECO:0000256" key="1">
    <source>
        <dbReference type="SAM" id="MobiDB-lite"/>
    </source>
</evidence>
<reference evidence="2" key="1">
    <citation type="submission" date="2019-11" db="EMBL/GenBank/DDBJ databases">
        <authorList>
            <person name="Feng L."/>
        </authorList>
    </citation>
    <scope>NUCLEOTIDE SEQUENCE</scope>
    <source>
        <strain evidence="2">SLutetiensisLFYP71</strain>
    </source>
</reference>
<dbReference type="EMBL" id="CACRUI010000003">
    <property type="protein sequence ID" value="VYT72092.1"/>
    <property type="molecule type" value="Genomic_DNA"/>
</dbReference>
<protein>
    <submittedName>
        <fullName evidence="2">Phage portal protein</fullName>
    </submittedName>
</protein>
<dbReference type="InterPro" id="IPR006944">
    <property type="entry name" value="Phage/GTA_portal"/>
</dbReference>
<dbReference type="Pfam" id="PF04860">
    <property type="entry name" value="Phage_portal"/>
    <property type="match status" value="1"/>
</dbReference>
<organism evidence="2">
    <name type="scientific">Streptococcus lutetiensis</name>
    <dbReference type="NCBI Taxonomy" id="150055"/>
    <lineage>
        <taxon>Bacteria</taxon>
        <taxon>Bacillati</taxon>
        <taxon>Bacillota</taxon>
        <taxon>Bacilli</taxon>
        <taxon>Lactobacillales</taxon>
        <taxon>Streptococcaceae</taxon>
        <taxon>Streptococcus</taxon>
    </lineage>
</organism>
<dbReference type="NCBIfam" id="TIGR01537">
    <property type="entry name" value="portal_HK97"/>
    <property type="match status" value="1"/>
</dbReference>
<evidence type="ECO:0000313" key="2">
    <source>
        <dbReference type="EMBL" id="VYT72092.1"/>
    </source>
</evidence>
<dbReference type="RefSeq" id="WP_156672606.1">
    <property type="nucleotide sequence ID" value="NZ_CACRUI010000003.1"/>
</dbReference>
<proteinExistence type="predicted"/>
<accession>A0A6N2Z4J7</accession>
<dbReference type="InterPro" id="IPR006427">
    <property type="entry name" value="Portal_HK97"/>
</dbReference>
<name>A0A6N2Z4J7_9STRE</name>
<feature type="region of interest" description="Disordered" evidence="1">
    <location>
        <begin position="363"/>
        <end position="386"/>
    </location>
</feature>
<dbReference type="AlphaFoldDB" id="A0A6N2Z4J7"/>
<gene>
    <name evidence="2" type="ORF">SLLFYP71_00520</name>
</gene>
<sequence>MPIFNFMNQSTESPPVTQFFGDDDYNYLTANLTGNEWVSAKSALKNSDLFSIINQLSNDLATVRLTANKRMQGIIDNPTNNSNCFGFYQSIFAQLLLGGEAFAYRWRNVNGKDVKWEFLRPSQVSVNTIDYENGLYYNVTFDDPKIGVKLNVPQNDVLHFRLLSVDGGKTSVSPLMALTRELNIQKASDNLTLNSLKNALNANGILKIKGGGLLDFKTKQSRSRQAMKQMSGGPLVLDDLEEFEPLEIKSNVAQLLSQADWTTGQFAKVYGIPENVVGGKGDQQSSLDMSMNVYAKAVARYLRPFVSELSNKLGCDIDSDIFPAVDPTGSNYIKRISELVKTGVVAQNQGLYMLQQAEILPKDLPVGENPNSSKQPLKGGEEDGKD</sequence>